<dbReference type="InterPro" id="IPR051378">
    <property type="entry name" value="Cell2Cell_Antifungal"/>
</dbReference>
<dbReference type="PANTHER" id="PTHR32080:SF2">
    <property type="entry name" value="PLASMODESMATA-LOCATED PROTEIN 8"/>
    <property type="match status" value="1"/>
</dbReference>
<dbReference type="GO" id="GO:0005886">
    <property type="term" value="C:plasma membrane"/>
    <property type="evidence" value="ECO:0007669"/>
    <property type="project" value="UniProtKB-SubCell"/>
</dbReference>
<protein>
    <recommendedName>
        <fullName evidence="15">Gnk2-homologous domain-containing protein</fullName>
    </recommendedName>
</protein>
<dbReference type="PANTHER" id="PTHR32080">
    <property type="entry name" value="ANTIFUNGAL PROTEIN GINKBILOBIN-2-LIKE"/>
    <property type="match status" value="1"/>
</dbReference>
<keyword evidence="17" id="KW-1185">Reference proteome</keyword>
<feature type="non-terminal residue" evidence="16">
    <location>
        <position position="1"/>
    </location>
</feature>
<dbReference type="InterPro" id="IPR038408">
    <property type="entry name" value="GNK2_sf"/>
</dbReference>
<evidence type="ECO:0000313" key="16">
    <source>
        <dbReference type="EMBL" id="TVU15055.1"/>
    </source>
</evidence>
<evidence type="ECO:0000256" key="12">
    <source>
        <dbReference type="ARBA" id="ARBA00024184"/>
    </source>
</evidence>
<keyword evidence="9 14" id="KW-1133">Transmembrane helix</keyword>
<comment type="subcellular location">
    <subcellularLocation>
        <location evidence="12">Cell junction</location>
        <location evidence="12">Plasmodesma</location>
    </subcellularLocation>
    <subcellularLocation>
        <location evidence="1">Cell membrane</location>
        <topology evidence="1">Single-pass type I membrane protein</topology>
    </subcellularLocation>
</comment>
<keyword evidence="4" id="KW-0945">Host-virus interaction</keyword>
<feature type="domain" description="Gnk2-homologous" evidence="15">
    <location>
        <begin position="224"/>
        <end position="322"/>
    </location>
</feature>
<dbReference type="FunFam" id="3.30.430.20:FF:000001">
    <property type="entry name" value="cysteine-rich repeat secretory protein 3"/>
    <property type="match status" value="1"/>
</dbReference>
<dbReference type="CDD" id="cd23509">
    <property type="entry name" value="Gnk2-like"/>
    <property type="match status" value="2"/>
</dbReference>
<keyword evidence="7" id="KW-0677">Repeat</keyword>
<evidence type="ECO:0000313" key="17">
    <source>
        <dbReference type="Proteomes" id="UP000324897"/>
    </source>
</evidence>
<evidence type="ECO:0000259" key="15">
    <source>
        <dbReference type="PROSITE" id="PS51473"/>
    </source>
</evidence>
<dbReference type="Proteomes" id="UP000324897">
    <property type="component" value="Unassembled WGS sequence"/>
</dbReference>
<dbReference type="Gramene" id="TVU15055">
    <property type="protein sequence ID" value="TVU15055"/>
    <property type="gene ID" value="EJB05_38557"/>
</dbReference>
<organism evidence="16 17">
    <name type="scientific">Eragrostis curvula</name>
    <name type="common">weeping love grass</name>
    <dbReference type="NCBI Taxonomy" id="38414"/>
    <lineage>
        <taxon>Eukaryota</taxon>
        <taxon>Viridiplantae</taxon>
        <taxon>Streptophyta</taxon>
        <taxon>Embryophyta</taxon>
        <taxon>Tracheophyta</taxon>
        <taxon>Spermatophyta</taxon>
        <taxon>Magnoliopsida</taxon>
        <taxon>Liliopsida</taxon>
        <taxon>Poales</taxon>
        <taxon>Poaceae</taxon>
        <taxon>PACMAD clade</taxon>
        <taxon>Chloridoideae</taxon>
        <taxon>Eragrostideae</taxon>
        <taxon>Eragrostidinae</taxon>
        <taxon>Eragrostis</taxon>
    </lineage>
</organism>
<keyword evidence="2" id="KW-0813">Transport</keyword>
<feature type="transmembrane region" description="Helical" evidence="14">
    <location>
        <begin position="82"/>
        <end position="103"/>
    </location>
</feature>
<evidence type="ECO:0000256" key="9">
    <source>
        <dbReference type="ARBA" id="ARBA00022989"/>
    </source>
</evidence>
<keyword evidence="8" id="KW-0965">Cell junction</keyword>
<evidence type="ECO:0000256" key="13">
    <source>
        <dbReference type="ARBA" id="ARBA00038393"/>
    </source>
</evidence>
<feature type="domain" description="Gnk2-homologous" evidence="15">
    <location>
        <begin position="108"/>
        <end position="219"/>
    </location>
</feature>
<reference evidence="16 17" key="1">
    <citation type="journal article" date="2019" name="Sci. Rep.">
        <title>A high-quality genome of Eragrostis curvula grass provides insights into Poaceae evolution and supports new strategies to enhance forage quality.</title>
        <authorList>
            <person name="Carballo J."/>
            <person name="Santos B.A.C.M."/>
            <person name="Zappacosta D."/>
            <person name="Garbus I."/>
            <person name="Selva J.P."/>
            <person name="Gallo C.A."/>
            <person name="Diaz A."/>
            <person name="Albertini E."/>
            <person name="Caccamo M."/>
            <person name="Echenique V."/>
        </authorList>
    </citation>
    <scope>NUCLEOTIDE SEQUENCE [LARGE SCALE GENOMIC DNA]</scope>
    <source>
        <strain evidence="17">cv. Victoria</strain>
        <tissue evidence="16">Leaf</tissue>
    </source>
</reference>
<evidence type="ECO:0000256" key="5">
    <source>
        <dbReference type="ARBA" id="ARBA00022692"/>
    </source>
</evidence>
<evidence type="ECO:0000256" key="6">
    <source>
        <dbReference type="ARBA" id="ARBA00022729"/>
    </source>
</evidence>
<comment type="caution">
    <text evidence="16">The sequence shown here is derived from an EMBL/GenBank/DDBJ whole genome shotgun (WGS) entry which is preliminary data.</text>
</comment>
<name>A0A5J9TUT5_9POAL</name>
<dbReference type="Pfam" id="PF01657">
    <property type="entry name" value="Stress-antifung"/>
    <property type="match status" value="2"/>
</dbReference>
<accession>A0A5J9TUT5</accession>
<dbReference type="InterPro" id="IPR002902">
    <property type="entry name" value="GNK2"/>
</dbReference>
<comment type="similarity">
    <text evidence="13">Belongs to the cysteine-rich repeat secretory protein family. Plasmodesmata-located proteins (PDLD) subfamily.</text>
</comment>
<dbReference type="OrthoDB" id="1097929at2759"/>
<evidence type="ECO:0000256" key="4">
    <source>
        <dbReference type="ARBA" id="ARBA00022581"/>
    </source>
</evidence>
<gene>
    <name evidence="16" type="ORF">EJB05_38557</name>
</gene>
<evidence type="ECO:0000256" key="14">
    <source>
        <dbReference type="SAM" id="Phobius"/>
    </source>
</evidence>
<feature type="transmembrane region" description="Helical" evidence="14">
    <location>
        <begin position="339"/>
        <end position="359"/>
    </location>
</feature>
<keyword evidence="6" id="KW-0732">Signal</keyword>
<sequence>NSSGIYSVSSLPTTTFLCTPETRTQKNIPWLPRASHQNHPTLPFTPAARTRLFSFRHAHAFARASISVSSVMMHRSHRQRRVFAAVLRVLVVVVGLVGFAPVAETAADTFVYAGCSPSRYQPGSPFEGNLKSLLTSISNAAPNAGYNSFTSGANNATGSGGSSTPAAYGLYQCRGDLDNGDCASCVRSCLAQLDQVCPAAYAASLQLEACYVRYDSSAFAGQLDTAMVYRKCSTSTGTDGGFLKGRDAVLADLQQAGSNNGYKVSSAGDVQGVAQCLGDLAAADCATCLGQAVGQLKGTCGTALAADVYLAQCYVRYWANGYYFRPTQDYSQDDVGKTIAIAIGICAGLALLVVFVSFLRKTC</sequence>
<dbReference type="GO" id="GO:0009506">
    <property type="term" value="C:plasmodesma"/>
    <property type="evidence" value="ECO:0007669"/>
    <property type="project" value="UniProtKB-SubCell"/>
</dbReference>
<keyword evidence="5 14" id="KW-0812">Transmembrane</keyword>
<evidence type="ECO:0000256" key="11">
    <source>
        <dbReference type="ARBA" id="ARBA00023157"/>
    </source>
</evidence>
<proteinExistence type="inferred from homology"/>
<evidence type="ECO:0000256" key="7">
    <source>
        <dbReference type="ARBA" id="ARBA00022737"/>
    </source>
</evidence>
<evidence type="ECO:0000256" key="2">
    <source>
        <dbReference type="ARBA" id="ARBA00022448"/>
    </source>
</evidence>
<keyword evidence="10 14" id="KW-0472">Membrane</keyword>
<evidence type="ECO:0000256" key="10">
    <source>
        <dbReference type="ARBA" id="ARBA00023136"/>
    </source>
</evidence>
<evidence type="ECO:0000256" key="1">
    <source>
        <dbReference type="ARBA" id="ARBA00004251"/>
    </source>
</evidence>
<keyword evidence="11" id="KW-1015">Disulfide bond</keyword>
<dbReference type="FunFam" id="3.30.430.20:FF:000011">
    <property type="entry name" value="Cysteine-rich repeat secretory protein 15"/>
    <property type="match status" value="1"/>
</dbReference>
<evidence type="ECO:0000256" key="8">
    <source>
        <dbReference type="ARBA" id="ARBA00022949"/>
    </source>
</evidence>
<dbReference type="PROSITE" id="PS51473">
    <property type="entry name" value="GNK2"/>
    <property type="match status" value="2"/>
</dbReference>
<dbReference type="EMBL" id="RWGY01000031">
    <property type="protein sequence ID" value="TVU15055.1"/>
    <property type="molecule type" value="Genomic_DNA"/>
</dbReference>
<keyword evidence="3" id="KW-1003">Cell membrane</keyword>
<evidence type="ECO:0000256" key="3">
    <source>
        <dbReference type="ARBA" id="ARBA00022475"/>
    </source>
</evidence>
<dbReference type="Gene3D" id="3.30.430.20">
    <property type="entry name" value="Gnk2 domain, C-X8-C-X2-C motif"/>
    <property type="match status" value="2"/>
</dbReference>
<dbReference type="AlphaFoldDB" id="A0A5J9TUT5"/>